<dbReference type="GO" id="GO:0003723">
    <property type="term" value="F:RNA binding"/>
    <property type="evidence" value="ECO:0007669"/>
    <property type="project" value="InterPro"/>
</dbReference>
<dbReference type="InterPro" id="IPR002885">
    <property type="entry name" value="PPR_rpt"/>
</dbReference>
<dbReference type="InterPro" id="IPR046960">
    <property type="entry name" value="PPR_At4g14850-like_plant"/>
</dbReference>
<dbReference type="PANTHER" id="PTHR47926">
    <property type="entry name" value="PENTATRICOPEPTIDE REPEAT-CONTAINING PROTEIN"/>
    <property type="match status" value="1"/>
</dbReference>
<reference evidence="2" key="1">
    <citation type="submission" date="2020-06" db="EMBL/GenBank/DDBJ databases">
        <authorList>
            <person name="Li T."/>
            <person name="Hu X."/>
            <person name="Zhang T."/>
            <person name="Song X."/>
            <person name="Zhang H."/>
            <person name="Dai N."/>
            <person name="Sheng W."/>
            <person name="Hou X."/>
            <person name="Wei L."/>
        </authorList>
    </citation>
    <scope>NUCLEOTIDE SEQUENCE</scope>
    <source>
        <strain evidence="2">KEN1</strain>
        <tissue evidence="2">Leaf</tissue>
    </source>
</reference>
<gene>
    <name evidence="2" type="ORF">Slati_1610900</name>
</gene>
<dbReference type="PANTHER" id="PTHR47926:SF347">
    <property type="entry name" value="PENTATRICOPEPTIDE REPEAT-CONTAINING PROTEIN"/>
    <property type="match status" value="1"/>
</dbReference>
<accession>A0AAW2XAM5</accession>
<sequence>MEQVHGIKPMMVHFGAMVDILGRAGRLQEAYAFVMNMPIEADGIVWRALLSACSIHDVNDYTRVGEKVRQRLIELEPKRSGNFVMLANNYSEVGLWEKAADLRSRMRERGLKKVAGESCLEIGGSIFRFFSGDSSSIPCADIFLLLNTLNLHAKMIKYG</sequence>
<keyword evidence="1" id="KW-0677">Repeat</keyword>
<dbReference type="Gene3D" id="1.25.40.10">
    <property type="entry name" value="Tetratricopeptide repeat domain"/>
    <property type="match status" value="1"/>
</dbReference>
<comment type="caution">
    <text evidence="2">The sequence shown here is derived from an EMBL/GenBank/DDBJ whole genome shotgun (WGS) entry which is preliminary data.</text>
</comment>
<name>A0AAW2XAM5_9LAMI</name>
<organism evidence="2">
    <name type="scientific">Sesamum latifolium</name>
    <dbReference type="NCBI Taxonomy" id="2727402"/>
    <lineage>
        <taxon>Eukaryota</taxon>
        <taxon>Viridiplantae</taxon>
        <taxon>Streptophyta</taxon>
        <taxon>Embryophyta</taxon>
        <taxon>Tracheophyta</taxon>
        <taxon>Spermatophyta</taxon>
        <taxon>Magnoliopsida</taxon>
        <taxon>eudicotyledons</taxon>
        <taxon>Gunneridae</taxon>
        <taxon>Pentapetalae</taxon>
        <taxon>asterids</taxon>
        <taxon>lamiids</taxon>
        <taxon>Lamiales</taxon>
        <taxon>Pedaliaceae</taxon>
        <taxon>Sesamum</taxon>
    </lineage>
</organism>
<evidence type="ECO:0000256" key="1">
    <source>
        <dbReference type="ARBA" id="ARBA00022737"/>
    </source>
</evidence>
<dbReference type="AlphaFoldDB" id="A0AAW2XAM5"/>
<proteinExistence type="predicted"/>
<protein>
    <submittedName>
        <fullName evidence="2">Pentatricopeptide repeat-containing protein</fullName>
    </submittedName>
</protein>
<dbReference type="EMBL" id="JACGWN010000005">
    <property type="protein sequence ID" value="KAL0450545.1"/>
    <property type="molecule type" value="Genomic_DNA"/>
</dbReference>
<reference evidence="2" key="2">
    <citation type="journal article" date="2024" name="Plant">
        <title>Genomic evolution and insights into agronomic trait innovations of Sesamum species.</title>
        <authorList>
            <person name="Miao H."/>
            <person name="Wang L."/>
            <person name="Qu L."/>
            <person name="Liu H."/>
            <person name="Sun Y."/>
            <person name="Le M."/>
            <person name="Wang Q."/>
            <person name="Wei S."/>
            <person name="Zheng Y."/>
            <person name="Lin W."/>
            <person name="Duan Y."/>
            <person name="Cao H."/>
            <person name="Xiong S."/>
            <person name="Wang X."/>
            <person name="Wei L."/>
            <person name="Li C."/>
            <person name="Ma Q."/>
            <person name="Ju M."/>
            <person name="Zhao R."/>
            <person name="Li G."/>
            <person name="Mu C."/>
            <person name="Tian Q."/>
            <person name="Mei H."/>
            <person name="Zhang T."/>
            <person name="Gao T."/>
            <person name="Zhang H."/>
        </authorList>
    </citation>
    <scope>NUCLEOTIDE SEQUENCE</scope>
    <source>
        <strain evidence="2">KEN1</strain>
    </source>
</reference>
<dbReference type="Pfam" id="PF01535">
    <property type="entry name" value="PPR"/>
    <property type="match status" value="1"/>
</dbReference>
<evidence type="ECO:0000313" key="2">
    <source>
        <dbReference type="EMBL" id="KAL0450545.1"/>
    </source>
</evidence>
<dbReference type="Pfam" id="PF20431">
    <property type="entry name" value="E_motif"/>
    <property type="match status" value="1"/>
</dbReference>
<dbReference type="GO" id="GO:0009451">
    <property type="term" value="P:RNA modification"/>
    <property type="evidence" value="ECO:0007669"/>
    <property type="project" value="InterPro"/>
</dbReference>
<dbReference type="InterPro" id="IPR011990">
    <property type="entry name" value="TPR-like_helical_dom_sf"/>
</dbReference>
<dbReference type="InterPro" id="IPR046848">
    <property type="entry name" value="E_motif"/>
</dbReference>